<dbReference type="EMBL" id="HM565183">
    <property type="protein sequence ID" value="ADO66860.1"/>
    <property type="molecule type" value="Genomic_DNA"/>
</dbReference>
<organism evidence="2">
    <name type="scientific">Enterococcus faecium</name>
    <name type="common">Streptococcus faecium</name>
    <dbReference type="NCBI Taxonomy" id="1352"/>
    <lineage>
        <taxon>Bacteria</taxon>
        <taxon>Bacillati</taxon>
        <taxon>Bacillota</taxon>
        <taxon>Bacilli</taxon>
        <taxon>Lactobacillales</taxon>
        <taxon>Enterococcaceae</taxon>
        <taxon>Enterococcus</taxon>
    </lineage>
</organism>
<keyword evidence="1" id="KW-0812">Transmembrane</keyword>
<reference evidence="2" key="1">
    <citation type="journal article" date="2011" name="Int. J. Med. Microbiol.">
        <title>A multiresistance megaplasmid pLG1 bearing a hylEfm genomic island in hospital Enterococcus faecium isolates.</title>
        <authorList>
            <person name="Laverde Gomez J.A."/>
            <person name="van Schaik W."/>
            <person name="Freitas A.R."/>
            <person name="Coque T.M."/>
            <person name="Weaver K.E."/>
            <person name="Francia M.V."/>
            <person name="Witte W."/>
            <person name="Werner G."/>
        </authorList>
    </citation>
    <scope>NUCLEOTIDE SEQUENCE</scope>
    <source>
        <strain evidence="2">64/3xUW2774</strain>
        <plasmid evidence="2">pLG1</plasmid>
    </source>
</reference>
<keyword evidence="1" id="KW-0472">Membrane</keyword>
<name>E3USR1_ENTFC</name>
<dbReference type="AlphaFoldDB" id="E3USR1"/>
<protein>
    <submittedName>
        <fullName evidence="2">Uncharacterized protein</fullName>
    </submittedName>
</protein>
<accession>E3USR1</accession>
<keyword evidence="2" id="KW-0614">Plasmid</keyword>
<geneLocation type="plasmid" evidence="2">
    <name>pLG1</name>
</geneLocation>
<evidence type="ECO:0000313" key="2">
    <source>
        <dbReference type="EMBL" id="ADO66860.1"/>
    </source>
</evidence>
<keyword evidence="1" id="KW-1133">Transmembrane helix</keyword>
<proteinExistence type="predicted"/>
<sequence length="168" mass="19068">MSAGTSNPAFSCAINRSNAIHIILDSLFPYFCFSFCNSFCLFSSNVTGNRLFPIAIGISTLSFHRNNPMKNMAAINLNIRLTRANTKRQKIKQNTSITKNTTKFKCTAALCRIIISPTNSTNNKGIILFKWITFFLLSYRALPVYFASPKRRGRLERLVRNKNHSLSY</sequence>
<gene>
    <name evidence="2" type="ORF">pLG1-0008</name>
</gene>
<evidence type="ECO:0000256" key="1">
    <source>
        <dbReference type="SAM" id="Phobius"/>
    </source>
</evidence>
<feature type="transmembrane region" description="Helical" evidence="1">
    <location>
        <begin position="128"/>
        <end position="147"/>
    </location>
</feature>